<evidence type="ECO:0000256" key="5">
    <source>
        <dbReference type="ARBA" id="ARBA00022840"/>
    </source>
</evidence>
<dbReference type="GO" id="GO:0008186">
    <property type="term" value="F:ATP-dependent activity, acting on RNA"/>
    <property type="evidence" value="ECO:0007669"/>
    <property type="project" value="UniProtKB-UniRule"/>
</dbReference>
<keyword evidence="3 9" id="KW-0378">Hydrolase</keyword>
<feature type="binding site" evidence="9">
    <location>
        <begin position="326"/>
        <end position="331"/>
    </location>
    <ligand>
        <name>ATP</name>
        <dbReference type="ChEBI" id="CHEBI:30616"/>
    </ligand>
</feature>
<comment type="subunit">
    <text evidence="9">Homohexamer. The homohexamer assembles into an open ring structure.</text>
</comment>
<dbReference type="Pfam" id="PF07497">
    <property type="entry name" value="Rho_RNA_bind"/>
    <property type="match status" value="1"/>
</dbReference>
<dbReference type="Gene3D" id="1.10.720.10">
    <property type="match status" value="1"/>
</dbReference>
<dbReference type="InterPro" id="IPR011113">
    <property type="entry name" value="Rho_RNA-bd"/>
</dbReference>
<comment type="similarity">
    <text evidence="9 11">Belongs to the Rho family.</text>
</comment>
<keyword evidence="6 9" id="KW-0694">RNA-binding</keyword>
<keyword evidence="5 9" id="KW-0067">ATP-binding</keyword>
<dbReference type="InterPro" id="IPR004665">
    <property type="entry name" value="Term_rho"/>
</dbReference>
<dbReference type="InterPro" id="IPR011112">
    <property type="entry name" value="Rho-like_N"/>
</dbReference>
<evidence type="ECO:0000313" key="14">
    <source>
        <dbReference type="EMBL" id="QNN45420.1"/>
    </source>
</evidence>
<dbReference type="CDD" id="cd04459">
    <property type="entry name" value="Rho_CSD"/>
    <property type="match status" value="1"/>
</dbReference>
<dbReference type="AlphaFoldDB" id="A0A7G9QPZ5"/>
<evidence type="ECO:0000256" key="9">
    <source>
        <dbReference type="HAMAP-Rule" id="MF_01884"/>
    </source>
</evidence>
<dbReference type="SUPFAM" id="SSF52540">
    <property type="entry name" value="P-loop containing nucleoside triphosphate hydrolases"/>
    <property type="match status" value="1"/>
</dbReference>
<feature type="domain" description="Rho RNA-BD" evidence="13">
    <location>
        <begin position="193"/>
        <end position="268"/>
    </location>
</feature>
<evidence type="ECO:0000256" key="7">
    <source>
        <dbReference type="ARBA" id="ARBA00023015"/>
    </source>
</evidence>
<dbReference type="SUPFAM" id="SSF68912">
    <property type="entry name" value="Rho N-terminal domain-like"/>
    <property type="match status" value="1"/>
</dbReference>
<dbReference type="SMART" id="SM00959">
    <property type="entry name" value="Rho_N"/>
    <property type="match status" value="1"/>
</dbReference>
<keyword evidence="1 9" id="KW-0806">Transcription termination</keyword>
<dbReference type="GO" id="GO:0005524">
    <property type="term" value="F:ATP binding"/>
    <property type="evidence" value="ECO:0007669"/>
    <property type="project" value="UniProtKB-UniRule"/>
</dbReference>
<gene>
    <name evidence="9 14" type="primary">rho</name>
    <name evidence="14" type="ORF">H9L17_09260</name>
</gene>
<dbReference type="NCBIfam" id="TIGR00767">
    <property type="entry name" value="rho"/>
    <property type="match status" value="1"/>
</dbReference>
<dbReference type="Proteomes" id="UP000515977">
    <property type="component" value="Chromosome"/>
</dbReference>
<protein>
    <recommendedName>
        <fullName evidence="9 10">Transcription termination factor Rho</fullName>
        <ecNumber evidence="9 10">3.6.4.-</ecNumber>
    </recommendedName>
    <alternativeName>
        <fullName evidence="9">ATP-dependent helicase Rho</fullName>
    </alternativeName>
</protein>
<dbReference type="InterPro" id="IPR027417">
    <property type="entry name" value="P-loop_NTPase"/>
</dbReference>
<dbReference type="InterPro" id="IPR036269">
    <property type="entry name" value="Rho_N_sf"/>
</dbReference>
<dbReference type="InterPro" id="IPR003593">
    <property type="entry name" value="AAA+_ATPase"/>
</dbReference>
<keyword evidence="4 9" id="KW-0347">Helicase</keyword>
<dbReference type="FunFam" id="3.40.50.300:FF:000072">
    <property type="entry name" value="Transcription termination factor Rho"/>
    <property type="match status" value="1"/>
</dbReference>
<reference evidence="14 15" key="1">
    <citation type="submission" date="2020-08" db="EMBL/GenBank/DDBJ databases">
        <title>Genome sequence of Thermomonas brevis KACC 16975T.</title>
        <authorList>
            <person name="Hyun D.-W."/>
            <person name="Bae J.-W."/>
        </authorList>
    </citation>
    <scope>NUCLEOTIDE SEQUENCE [LARGE SCALE GENOMIC DNA]</scope>
    <source>
        <strain evidence="14 15">KACC 16975</strain>
    </source>
</reference>
<evidence type="ECO:0000256" key="10">
    <source>
        <dbReference type="NCBIfam" id="TIGR00767"/>
    </source>
</evidence>
<feature type="region of interest" description="Disordered" evidence="12">
    <location>
        <begin position="1"/>
        <end position="137"/>
    </location>
</feature>
<dbReference type="RefSeq" id="WP_187569186.1">
    <property type="nucleotide sequence ID" value="NZ_CP060711.1"/>
</dbReference>
<evidence type="ECO:0000256" key="2">
    <source>
        <dbReference type="ARBA" id="ARBA00022741"/>
    </source>
</evidence>
<comment type="caution">
    <text evidence="9">Lacks conserved residue(s) required for the propagation of feature annotation.</text>
</comment>
<dbReference type="PANTHER" id="PTHR46425:SF1">
    <property type="entry name" value="TRANSCRIPTION TERMINATION FACTOR RHO"/>
    <property type="match status" value="1"/>
</dbReference>
<dbReference type="InterPro" id="IPR000194">
    <property type="entry name" value="ATPase_F1/V1/A1_a/bsu_nucl-bd"/>
</dbReference>
<organism evidence="14 15">
    <name type="scientific">Thermomonas brevis</name>
    <dbReference type="NCBI Taxonomy" id="215691"/>
    <lineage>
        <taxon>Bacteria</taxon>
        <taxon>Pseudomonadati</taxon>
        <taxon>Pseudomonadota</taxon>
        <taxon>Gammaproteobacteria</taxon>
        <taxon>Lysobacterales</taxon>
        <taxon>Lysobacteraceae</taxon>
        <taxon>Thermomonas</taxon>
    </lineage>
</organism>
<dbReference type="KEGG" id="tbv:H9L17_09260"/>
<dbReference type="SUPFAM" id="SSF50249">
    <property type="entry name" value="Nucleic acid-binding proteins"/>
    <property type="match status" value="1"/>
</dbReference>
<keyword evidence="8 9" id="KW-0804">Transcription</keyword>
<evidence type="ECO:0000313" key="15">
    <source>
        <dbReference type="Proteomes" id="UP000515977"/>
    </source>
</evidence>
<evidence type="ECO:0000259" key="13">
    <source>
        <dbReference type="PROSITE" id="PS51856"/>
    </source>
</evidence>
<dbReference type="Gene3D" id="2.40.50.140">
    <property type="entry name" value="Nucleic acid-binding proteins"/>
    <property type="match status" value="1"/>
</dbReference>
<feature type="compositionally biased region" description="Basic and acidic residues" evidence="12">
    <location>
        <begin position="110"/>
        <end position="119"/>
    </location>
</feature>
<feature type="binding site" evidence="9">
    <location>
        <position position="357"/>
    </location>
    <ligand>
        <name>ATP</name>
        <dbReference type="ChEBI" id="CHEBI:30616"/>
    </ligand>
</feature>
<evidence type="ECO:0000256" key="6">
    <source>
        <dbReference type="ARBA" id="ARBA00022884"/>
    </source>
</evidence>
<dbReference type="GO" id="GO:0003723">
    <property type="term" value="F:RNA binding"/>
    <property type="evidence" value="ECO:0007669"/>
    <property type="project" value="UniProtKB-UniRule"/>
</dbReference>
<dbReference type="InterPro" id="IPR011129">
    <property type="entry name" value="CSD"/>
</dbReference>
<dbReference type="EC" id="3.6.4.-" evidence="9 10"/>
<dbReference type="NCBIfam" id="NF006886">
    <property type="entry name" value="PRK09376.1"/>
    <property type="match status" value="1"/>
</dbReference>
<proteinExistence type="inferred from homology"/>
<evidence type="ECO:0000256" key="8">
    <source>
        <dbReference type="ARBA" id="ARBA00023163"/>
    </source>
</evidence>
<dbReference type="HAMAP" id="MF_01884">
    <property type="entry name" value="Rho"/>
    <property type="match status" value="1"/>
</dbReference>
<dbReference type="Pfam" id="PF00006">
    <property type="entry name" value="ATP-synt_ab"/>
    <property type="match status" value="1"/>
</dbReference>
<dbReference type="GO" id="GO:0005829">
    <property type="term" value="C:cytosol"/>
    <property type="evidence" value="ECO:0007669"/>
    <property type="project" value="UniProtKB-ARBA"/>
</dbReference>
<keyword evidence="15" id="KW-1185">Reference proteome</keyword>
<dbReference type="Gene3D" id="3.40.50.300">
    <property type="entry name" value="P-loop containing nucleotide triphosphate hydrolases"/>
    <property type="match status" value="1"/>
</dbReference>
<accession>A0A7G9QPZ5</accession>
<evidence type="ECO:0000256" key="4">
    <source>
        <dbReference type="ARBA" id="ARBA00022806"/>
    </source>
</evidence>
<dbReference type="CDD" id="cd01128">
    <property type="entry name" value="rho_factor_C"/>
    <property type="match status" value="1"/>
</dbReference>
<dbReference type="PROSITE" id="PS51856">
    <property type="entry name" value="RHO_RNA_BD"/>
    <property type="match status" value="1"/>
</dbReference>
<dbReference type="PANTHER" id="PTHR46425">
    <property type="entry name" value="TRANSCRIPTION TERMINATION FACTOR RHO"/>
    <property type="match status" value="1"/>
</dbReference>
<dbReference type="EMBL" id="CP060711">
    <property type="protein sequence ID" value="QNN45420.1"/>
    <property type="molecule type" value="Genomic_DNA"/>
</dbReference>
<dbReference type="InterPro" id="IPR041703">
    <property type="entry name" value="Rho_factor_ATP-bd"/>
</dbReference>
<dbReference type="SMART" id="SM00357">
    <property type="entry name" value="CSP"/>
    <property type="match status" value="1"/>
</dbReference>
<evidence type="ECO:0000256" key="3">
    <source>
        <dbReference type="ARBA" id="ARBA00022801"/>
    </source>
</evidence>
<dbReference type="InterPro" id="IPR012340">
    <property type="entry name" value="NA-bd_OB-fold"/>
</dbReference>
<dbReference type="GO" id="GO:0004386">
    <property type="term" value="F:helicase activity"/>
    <property type="evidence" value="ECO:0007669"/>
    <property type="project" value="UniProtKB-UniRule"/>
</dbReference>
<evidence type="ECO:0000256" key="12">
    <source>
        <dbReference type="SAM" id="MobiDB-lite"/>
    </source>
</evidence>
<keyword evidence="2 9" id="KW-0547">Nucleotide-binding</keyword>
<name>A0A7G9QPZ5_9GAMM</name>
<dbReference type="Pfam" id="PF07498">
    <property type="entry name" value="Rho_N"/>
    <property type="match status" value="1"/>
</dbReference>
<sequence>MSDTTNDATGEVAEKRVRKPRVAKPRAPEQSEIALADAPAPTPPPAAPEASAPAPAAPQPAADAGNGQPQREGQQAEGANPHPAQHGQGGQQHDGQRNSRRERFKNRRDRQRERYRDGGMQDDGGNGEPFVPRPHPQVPEGFPTYSLGDLKRMAAHKLLEIADQLQISEGVARARKQDIIFAILKVLTRHGEGVQADGVLEILPDGFGFLRAAEASYLAGPDDTYISPSQIRRFNLRTGDHVSGRIRWPKDGERYFALNIVDTINGEPLEASKNKTLFENLTPLFPRKRFKLERGDGSSEDITGRILDLMAPQGKGQRALIVSPPKAGKTMMMQQIASAITYNHPDVHLIVLLIDERPEEVTEMQRTVRGEVISSTFDEPAARHVQVAEMVIERAKRLVEHKKDVVILLDSITRLARAYNNVMPSSGKVLTGGVDSNAMHRPKRFFGAARNVEEGGSLTIIATALVDTGSAMDKVIYEEFKGTGNSEVHLDRRITEKRVYPAIGVNLSGTRREDLLIEPDLLQKIWILRKLLHPMDEIAAMEFLLDKMKNTKSNDEFFSSMRK</sequence>
<feature type="binding site" evidence="9">
    <location>
        <begin position="314"/>
        <end position="319"/>
    </location>
    <ligand>
        <name>ATP</name>
        <dbReference type="ChEBI" id="CHEBI:30616"/>
    </ligand>
</feature>
<comment type="function">
    <text evidence="9">Facilitates transcription termination by a mechanism that involves Rho binding to the nascent RNA, activation of Rho's RNA-dependent ATPase activity, and release of the mRNA from the DNA template.</text>
</comment>
<evidence type="ECO:0000256" key="11">
    <source>
        <dbReference type="PROSITE-ProRule" id="PRU01203"/>
    </source>
</evidence>
<keyword evidence="7 9" id="KW-0805">Transcription regulation</keyword>
<feature type="compositionally biased region" description="Low complexity" evidence="12">
    <location>
        <begin position="48"/>
        <end position="64"/>
    </location>
</feature>
<dbReference type="SMART" id="SM00382">
    <property type="entry name" value="AAA"/>
    <property type="match status" value="1"/>
</dbReference>
<dbReference type="GO" id="GO:0016787">
    <property type="term" value="F:hydrolase activity"/>
    <property type="evidence" value="ECO:0007669"/>
    <property type="project" value="UniProtKB-KW"/>
</dbReference>
<evidence type="ECO:0000256" key="1">
    <source>
        <dbReference type="ARBA" id="ARBA00022472"/>
    </source>
</evidence>
<dbReference type="GO" id="GO:0006353">
    <property type="term" value="P:DNA-templated transcription termination"/>
    <property type="evidence" value="ECO:0007669"/>
    <property type="project" value="UniProtKB-UniRule"/>
</dbReference>